<accession>D2MLQ0</accession>
<reference evidence="3" key="1">
    <citation type="submission" date="2009-12" db="EMBL/GenBank/DDBJ databases">
        <title>Sequence of Clostridiales genomosp. BVAB3 str. UPII9-5.</title>
        <authorList>
            <person name="Madupu R."/>
            <person name="Durkin A.S."/>
            <person name="Torralba M."/>
            <person name="Methe B."/>
            <person name="Sutton G.G."/>
            <person name="Strausberg R.L."/>
            <person name="Nelson K.E."/>
        </authorList>
    </citation>
    <scope>NUCLEOTIDE SEQUENCE [LARGE SCALE GENOMIC DNA]</scope>
    <source>
        <strain evidence="3">W1219</strain>
    </source>
</reference>
<feature type="transmembrane region" description="Helical" evidence="1">
    <location>
        <begin position="54"/>
        <end position="72"/>
    </location>
</feature>
<evidence type="ECO:0000256" key="1">
    <source>
        <dbReference type="SAM" id="Phobius"/>
    </source>
</evidence>
<evidence type="ECO:0000313" key="2">
    <source>
        <dbReference type="EMBL" id="EFC06459.1"/>
    </source>
</evidence>
<keyword evidence="1" id="KW-1133">Transmembrane helix</keyword>
<dbReference type="Proteomes" id="UP000005017">
    <property type="component" value="Unassembled WGS sequence"/>
</dbReference>
<feature type="transmembrane region" description="Helical" evidence="1">
    <location>
        <begin position="78"/>
        <end position="99"/>
    </location>
</feature>
<keyword evidence="3" id="KW-1185">Reference proteome</keyword>
<dbReference type="AlphaFoldDB" id="D2MLQ0"/>
<proteinExistence type="predicted"/>
<evidence type="ECO:0000313" key="3">
    <source>
        <dbReference type="Proteomes" id="UP000005017"/>
    </source>
</evidence>
<gene>
    <name evidence="2" type="ORF">HMPREF9013_1404</name>
</gene>
<comment type="caution">
    <text evidence="2">The sequence shown here is derived from an EMBL/GenBank/DDBJ whole genome shotgun (WGS) entry which is preliminary data.</text>
</comment>
<feature type="transmembrane region" description="Helical" evidence="1">
    <location>
        <begin position="7"/>
        <end position="24"/>
    </location>
</feature>
<keyword evidence="1" id="KW-0472">Membrane</keyword>
<organism evidence="2 3">
    <name type="scientific">Bulleidia extructa W1219</name>
    <dbReference type="NCBI Taxonomy" id="679192"/>
    <lineage>
        <taxon>Bacteria</taxon>
        <taxon>Bacillati</taxon>
        <taxon>Bacillota</taxon>
        <taxon>Erysipelotrichia</taxon>
        <taxon>Erysipelotrichales</taxon>
        <taxon>Erysipelotrichaceae</taxon>
        <taxon>Bulleidia</taxon>
    </lineage>
</organism>
<keyword evidence="1" id="KW-0812">Transmembrane</keyword>
<dbReference type="STRING" id="679192.HMPREF9013_1404"/>
<dbReference type="RefSeq" id="WP_006626321.1">
    <property type="nucleotide sequence ID" value="NZ_ADFR01000001.1"/>
</dbReference>
<name>D2MLQ0_9FIRM</name>
<dbReference type="EMBL" id="ADFR01000001">
    <property type="protein sequence ID" value="EFC06459.1"/>
    <property type="molecule type" value="Genomic_DNA"/>
</dbReference>
<sequence>MFTKKQKRIILISNVVISILIGLISQAPIVNTLIVVVGMITFYIIDLQKIEKKNIIEMVGLTIFLIFIFMIWKPESAALSIIRYIYIPTLGAGHIMYVLKYSKNW</sequence>
<protein>
    <submittedName>
        <fullName evidence="2">Uncharacterized protein</fullName>
    </submittedName>
</protein>